<dbReference type="RefSeq" id="WP_097927915.1">
    <property type="nucleotide sequence ID" value="NZ_OCTN01000001.1"/>
</dbReference>
<dbReference type="AlphaFoldDB" id="A0A2C9CLT4"/>
<dbReference type="OrthoDB" id="7863719at2"/>
<evidence type="ECO:0000313" key="2">
    <source>
        <dbReference type="Proteomes" id="UP000220034"/>
    </source>
</evidence>
<reference evidence="2" key="1">
    <citation type="submission" date="2017-09" db="EMBL/GenBank/DDBJ databases">
        <authorList>
            <person name="Varghese N."/>
            <person name="Submissions S."/>
        </authorList>
    </citation>
    <scope>NUCLEOTIDE SEQUENCE [LARGE SCALE GENOMIC DNA]</scope>
    <source>
        <strain evidence="2">C7</strain>
    </source>
</reference>
<evidence type="ECO:0000313" key="1">
    <source>
        <dbReference type="EMBL" id="SOH92326.1"/>
    </source>
</evidence>
<dbReference type="EMBL" id="OCTN01000001">
    <property type="protein sequence ID" value="SOH92326.1"/>
    <property type="molecule type" value="Genomic_DNA"/>
</dbReference>
<accession>A0A2C9CLT4</accession>
<protein>
    <submittedName>
        <fullName evidence="1">Uncharacterized protein</fullName>
    </submittedName>
</protein>
<organism evidence="1 2">
    <name type="scientific">Pontivivens marinum</name>
    <dbReference type="NCBI Taxonomy" id="1690039"/>
    <lineage>
        <taxon>Bacteria</taxon>
        <taxon>Pseudomonadati</taxon>
        <taxon>Pseudomonadota</taxon>
        <taxon>Alphaproteobacteria</taxon>
        <taxon>Rhodobacterales</taxon>
        <taxon>Paracoccaceae</taxon>
        <taxon>Pontivivens</taxon>
    </lineage>
</organism>
<keyword evidence="2" id="KW-1185">Reference proteome</keyword>
<gene>
    <name evidence="1" type="ORF">SAMN06273572_101168</name>
</gene>
<dbReference type="Proteomes" id="UP000220034">
    <property type="component" value="Unassembled WGS sequence"/>
</dbReference>
<proteinExistence type="predicted"/>
<sequence length="129" mass="13334">MTDPTSLDPMLDDMFAAARTARPEPDAALMARILGDAAELTPIPAPPPVLRPSLWSRIRDVIADQVPGGMPGIASLTTCALGGILIGYAGLGDLPLMAGTELLAGQSVRTYDVGDIGDDVSYLLTEDGA</sequence>
<name>A0A2C9CLT4_9RHOB</name>